<organism evidence="1 2">
    <name type="scientific">Riccia sorocarpa</name>
    <dbReference type="NCBI Taxonomy" id="122646"/>
    <lineage>
        <taxon>Eukaryota</taxon>
        <taxon>Viridiplantae</taxon>
        <taxon>Streptophyta</taxon>
        <taxon>Embryophyta</taxon>
        <taxon>Marchantiophyta</taxon>
        <taxon>Marchantiopsida</taxon>
        <taxon>Marchantiidae</taxon>
        <taxon>Marchantiales</taxon>
        <taxon>Ricciaceae</taxon>
        <taxon>Riccia</taxon>
    </lineage>
</organism>
<evidence type="ECO:0000313" key="1">
    <source>
        <dbReference type="EMBL" id="KAL3696434.1"/>
    </source>
</evidence>
<proteinExistence type="predicted"/>
<dbReference type="EMBL" id="JBJQOH010000002">
    <property type="protein sequence ID" value="KAL3696434.1"/>
    <property type="molecule type" value="Genomic_DNA"/>
</dbReference>
<comment type="caution">
    <text evidence="1">The sequence shown here is derived from an EMBL/GenBank/DDBJ whole genome shotgun (WGS) entry which is preliminary data.</text>
</comment>
<name>A0ABD3I1N4_9MARC</name>
<dbReference type="AlphaFoldDB" id="A0ABD3I1N4"/>
<protein>
    <submittedName>
        <fullName evidence="1">Uncharacterized protein</fullName>
    </submittedName>
</protein>
<gene>
    <name evidence="1" type="ORF">R1sor_010510</name>
</gene>
<sequence>MVRVYEECHRVIEQEITGAFGLIHANEVDPIALRYIWELLRKYNASVHSLAALHVSTHEACDEEVQQSPLRSGLARGPAMCAIIILTLRAAICPGRVAT</sequence>
<accession>A0ABD3I1N4</accession>
<keyword evidence="2" id="KW-1185">Reference proteome</keyword>
<reference evidence="1 2" key="1">
    <citation type="submission" date="2024-09" db="EMBL/GenBank/DDBJ databases">
        <title>Chromosome-scale assembly of Riccia sorocarpa.</title>
        <authorList>
            <person name="Paukszto L."/>
        </authorList>
    </citation>
    <scope>NUCLEOTIDE SEQUENCE [LARGE SCALE GENOMIC DNA]</scope>
    <source>
        <strain evidence="1">LP-2024</strain>
        <tissue evidence="1">Aerial parts of the thallus</tissue>
    </source>
</reference>
<dbReference type="Proteomes" id="UP001633002">
    <property type="component" value="Unassembled WGS sequence"/>
</dbReference>
<evidence type="ECO:0000313" key="2">
    <source>
        <dbReference type="Proteomes" id="UP001633002"/>
    </source>
</evidence>